<evidence type="ECO:0000313" key="5">
    <source>
        <dbReference type="Proteomes" id="UP001501218"/>
    </source>
</evidence>
<dbReference type="InterPro" id="IPR001647">
    <property type="entry name" value="HTH_TetR"/>
</dbReference>
<dbReference type="RefSeq" id="WP_344133186.1">
    <property type="nucleotide sequence ID" value="NZ_BAAARA010000010.1"/>
</dbReference>
<reference evidence="4 5" key="1">
    <citation type="journal article" date="2019" name="Int. J. Syst. Evol. Microbiol.">
        <title>The Global Catalogue of Microorganisms (GCM) 10K type strain sequencing project: providing services to taxonomists for standard genome sequencing and annotation.</title>
        <authorList>
            <consortium name="The Broad Institute Genomics Platform"/>
            <consortium name="The Broad Institute Genome Sequencing Center for Infectious Disease"/>
            <person name="Wu L."/>
            <person name="Ma J."/>
        </authorList>
    </citation>
    <scope>NUCLEOTIDE SEQUENCE [LARGE SCALE GENOMIC DNA]</scope>
    <source>
        <strain evidence="4 5">JCM 16221</strain>
    </source>
</reference>
<gene>
    <name evidence="4" type="ORF">GCM10009854_33790</name>
</gene>
<dbReference type="PROSITE" id="PS50977">
    <property type="entry name" value="HTH_TETR_2"/>
    <property type="match status" value="1"/>
</dbReference>
<organism evidence="4 5">
    <name type="scientific">Saccharopolyspora halophila</name>
    <dbReference type="NCBI Taxonomy" id="405551"/>
    <lineage>
        <taxon>Bacteria</taxon>
        <taxon>Bacillati</taxon>
        <taxon>Actinomycetota</taxon>
        <taxon>Actinomycetes</taxon>
        <taxon>Pseudonocardiales</taxon>
        <taxon>Pseudonocardiaceae</taxon>
        <taxon>Saccharopolyspora</taxon>
    </lineage>
</organism>
<evidence type="ECO:0000313" key="4">
    <source>
        <dbReference type="EMBL" id="GAA2353003.1"/>
    </source>
</evidence>
<evidence type="ECO:0000256" key="2">
    <source>
        <dbReference type="PROSITE-ProRule" id="PRU00335"/>
    </source>
</evidence>
<dbReference type="Gene3D" id="1.10.357.10">
    <property type="entry name" value="Tetracycline Repressor, domain 2"/>
    <property type="match status" value="1"/>
</dbReference>
<comment type="caution">
    <text evidence="4">The sequence shown here is derived from an EMBL/GenBank/DDBJ whole genome shotgun (WGS) entry which is preliminary data.</text>
</comment>
<dbReference type="InterPro" id="IPR050109">
    <property type="entry name" value="HTH-type_TetR-like_transc_reg"/>
</dbReference>
<dbReference type="SUPFAM" id="SSF46689">
    <property type="entry name" value="Homeodomain-like"/>
    <property type="match status" value="1"/>
</dbReference>
<keyword evidence="1 2" id="KW-0238">DNA-binding</keyword>
<dbReference type="InterPro" id="IPR009057">
    <property type="entry name" value="Homeodomain-like_sf"/>
</dbReference>
<protein>
    <submittedName>
        <fullName evidence="4">TetR/AcrR family transcriptional regulator</fullName>
    </submittedName>
</protein>
<dbReference type="Pfam" id="PF00440">
    <property type="entry name" value="TetR_N"/>
    <property type="match status" value="1"/>
</dbReference>
<proteinExistence type="predicted"/>
<dbReference type="PANTHER" id="PTHR30055">
    <property type="entry name" value="HTH-TYPE TRANSCRIPTIONAL REGULATOR RUTR"/>
    <property type="match status" value="1"/>
</dbReference>
<dbReference type="PRINTS" id="PR00455">
    <property type="entry name" value="HTHTETR"/>
</dbReference>
<dbReference type="Proteomes" id="UP001501218">
    <property type="component" value="Unassembled WGS sequence"/>
</dbReference>
<feature type="DNA-binding region" description="H-T-H motif" evidence="2">
    <location>
        <begin position="57"/>
        <end position="76"/>
    </location>
</feature>
<dbReference type="PANTHER" id="PTHR30055:SF209">
    <property type="entry name" value="POSSIBLE TRANSCRIPTIONAL REGULATORY PROTEIN (PROBABLY TETR-FAMILY)"/>
    <property type="match status" value="1"/>
</dbReference>
<accession>A0ABN3GJ27</accession>
<evidence type="ECO:0000259" key="3">
    <source>
        <dbReference type="PROSITE" id="PS50977"/>
    </source>
</evidence>
<feature type="domain" description="HTH tetR-type" evidence="3">
    <location>
        <begin position="34"/>
        <end position="94"/>
    </location>
</feature>
<dbReference type="EMBL" id="BAAARA010000010">
    <property type="protein sequence ID" value="GAA2353003.1"/>
    <property type="molecule type" value="Genomic_DNA"/>
</dbReference>
<sequence length="215" mass="23459">MSGGISDTGGERGGPIPVALTSVEEARAPRADAARNRAKLLEAASRLVAECGASNLTMDAVAAAAQVGKGTVFRRFGDRNGLLVALLDHEEKYLQEAFLSGPPPLGPGAPAAERLLAFGPAVLRHETSRFDLYLAAEGPVERRFVVGARRLRLQHLVMLLREIGVDTDVELAAECLLARLDTPLVHHLTVRREMPLERLERGWHDQVRRLLLPTW</sequence>
<keyword evidence="5" id="KW-1185">Reference proteome</keyword>
<evidence type="ECO:0000256" key="1">
    <source>
        <dbReference type="ARBA" id="ARBA00023125"/>
    </source>
</evidence>
<name>A0ABN3GJ27_9PSEU</name>